<sequence>MDSSTSKTISPTHPLGTLSTLPFELRNQILDFLTPSANPSSPFSASKALADRIGVGAVSHVPPPISLLLTCKQLSHEALDVYYRKTVFSIERVLDLFSPWSMMGVEETLGRGRGAVVLGRMRRVRVDVFWEWLPTPAPAPGLASSVLGGVDGLLCPRESEIMCRMERMGRVMDVLVQAAQLQFFCLGWKECAPLRVGGDEAGFLWEAEARKRVLGPVKRLRGVRVVEGEVVAGREVEEVIGGFLGEVRREMREREERKERKVDGEKVILEEKKRPAKLVTGERKHLLTPEDREMHRRKRSYFE</sequence>
<evidence type="ECO:0000313" key="2">
    <source>
        <dbReference type="EMBL" id="KAE9962127.1"/>
    </source>
</evidence>
<gene>
    <name evidence="2" type="ORF">EG328_000891</name>
</gene>
<evidence type="ECO:0000313" key="3">
    <source>
        <dbReference type="Proteomes" id="UP000447873"/>
    </source>
</evidence>
<accession>A0A8H3YKZ2</accession>
<evidence type="ECO:0000256" key="1">
    <source>
        <dbReference type="SAM" id="MobiDB-lite"/>
    </source>
</evidence>
<reference evidence="2 3" key="1">
    <citation type="submission" date="2018-12" db="EMBL/GenBank/DDBJ databases">
        <title>Venturia inaequalis Genome Resource.</title>
        <authorList>
            <person name="Lichtner F.J."/>
        </authorList>
    </citation>
    <scope>NUCLEOTIDE SEQUENCE [LARGE SCALE GENOMIC DNA]</scope>
    <source>
        <strain evidence="2 3">120213</strain>
    </source>
</reference>
<comment type="caution">
    <text evidence="2">The sequence shown here is derived from an EMBL/GenBank/DDBJ whole genome shotgun (WGS) entry which is preliminary data.</text>
</comment>
<dbReference type="Proteomes" id="UP000447873">
    <property type="component" value="Unassembled WGS sequence"/>
</dbReference>
<proteinExistence type="predicted"/>
<organism evidence="2 3">
    <name type="scientific">Venturia inaequalis</name>
    <name type="common">Apple scab fungus</name>
    <dbReference type="NCBI Taxonomy" id="5025"/>
    <lineage>
        <taxon>Eukaryota</taxon>
        <taxon>Fungi</taxon>
        <taxon>Dikarya</taxon>
        <taxon>Ascomycota</taxon>
        <taxon>Pezizomycotina</taxon>
        <taxon>Dothideomycetes</taxon>
        <taxon>Pleosporomycetidae</taxon>
        <taxon>Venturiales</taxon>
        <taxon>Venturiaceae</taxon>
        <taxon>Venturia</taxon>
    </lineage>
</organism>
<feature type="region of interest" description="Disordered" evidence="1">
    <location>
        <begin position="280"/>
        <end position="303"/>
    </location>
</feature>
<name>A0A8H3YKZ2_VENIN</name>
<dbReference type="AlphaFoldDB" id="A0A8H3YKZ2"/>
<dbReference type="EMBL" id="WNWS01001191">
    <property type="protein sequence ID" value="KAE9962127.1"/>
    <property type="molecule type" value="Genomic_DNA"/>
</dbReference>
<protein>
    <submittedName>
        <fullName evidence="2">Uncharacterized protein</fullName>
    </submittedName>
</protein>